<dbReference type="AlphaFoldDB" id="A0A918UJC5"/>
<protein>
    <submittedName>
        <fullName evidence="2">Uncharacterized protein</fullName>
    </submittedName>
</protein>
<dbReference type="Proteomes" id="UP000630936">
    <property type="component" value="Unassembled WGS sequence"/>
</dbReference>
<evidence type="ECO:0000256" key="1">
    <source>
        <dbReference type="SAM" id="MobiDB-lite"/>
    </source>
</evidence>
<keyword evidence="3" id="KW-1185">Reference proteome</keyword>
<comment type="caution">
    <text evidence="2">The sequence shown here is derived from an EMBL/GenBank/DDBJ whole genome shotgun (WGS) entry which is preliminary data.</text>
</comment>
<evidence type="ECO:0000313" key="2">
    <source>
        <dbReference type="EMBL" id="GGZ14071.1"/>
    </source>
</evidence>
<name>A0A918UJC5_9ACTN</name>
<evidence type="ECO:0000313" key="3">
    <source>
        <dbReference type="Proteomes" id="UP000630936"/>
    </source>
</evidence>
<dbReference type="EMBL" id="BMWG01000001">
    <property type="protein sequence ID" value="GGZ14071.1"/>
    <property type="molecule type" value="Genomic_DNA"/>
</dbReference>
<feature type="region of interest" description="Disordered" evidence="1">
    <location>
        <begin position="96"/>
        <end position="127"/>
    </location>
</feature>
<gene>
    <name evidence="2" type="ORF">GCM10010387_02700</name>
</gene>
<reference evidence="2" key="2">
    <citation type="submission" date="2020-09" db="EMBL/GenBank/DDBJ databases">
        <authorList>
            <person name="Sun Q."/>
            <person name="Ohkuma M."/>
        </authorList>
    </citation>
    <scope>NUCLEOTIDE SEQUENCE</scope>
    <source>
        <strain evidence="2">JCM 4988</strain>
    </source>
</reference>
<accession>A0A918UJC5</accession>
<sequence length="127" mass="14286">MPRRTKAQKAAARERVLADRDAVIERYARGESIRSIARAYDVHAPWLGGRLTRWGIGIREHHTSPMLPAPVHRDPRTGAVTAIHCPAPHCGRITPVTRNRLDEHTTTTTGTRCALSRTPVQDRTRDR</sequence>
<reference evidence="2" key="1">
    <citation type="journal article" date="2014" name="Int. J. Syst. Evol. Microbiol.">
        <title>Complete genome sequence of Corynebacterium casei LMG S-19264T (=DSM 44701T), isolated from a smear-ripened cheese.</title>
        <authorList>
            <consortium name="US DOE Joint Genome Institute (JGI-PGF)"/>
            <person name="Walter F."/>
            <person name="Albersmeier A."/>
            <person name="Kalinowski J."/>
            <person name="Ruckert C."/>
        </authorList>
    </citation>
    <scope>NUCLEOTIDE SEQUENCE</scope>
    <source>
        <strain evidence="2">JCM 4988</strain>
    </source>
</reference>
<organism evidence="2 3">
    <name type="scientific">Streptomyces inusitatus</name>
    <dbReference type="NCBI Taxonomy" id="68221"/>
    <lineage>
        <taxon>Bacteria</taxon>
        <taxon>Bacillati</taxon>
        <taxon>Actinomycetota</taxon>
        <taxon>Actinomycetes</taxon>
        <taxon>Kitasatosporales</taxon>
        <taxon>Streptomycetaceae</taxon>
        <taxon>Streptomyces</taxon>
    </lineage>
</organism>
<dbReference type="RefSeq" id="WP_190120953.1">
    <property type="nucleotide sequence ID" value="NZ_BMWG01000001.1"/>
</dbReference>
<proteinExistence type="predicted"/>